<dbReference type="Proteomes" id="UP001265700">
    <property type="component" value="Unassembled WGS sequence"/>
</dbReference>
<name>A0ABU1WN14_9BURK</name>
<proteinExistence type="predicted"/>
<keyword evidence="1" id="KW-0472">Membrane</keyword>
<feature type="transmembrane region" description="Helical" evidence="1">
    <location>
        <begin position="85"/>
        <end position="110"/>
    </location>
</feature>
<keyword evidence="1" id="KW-0812">Transmembrane</keyword>
<dbReference type="RefSeq" id="WP_310316650.1">
    <property type="nucleotide sequence ID" value="NZ_JAVDWU010000005.1"/>
</dbReference>
<evidence type="ECO:0000313" key="2">
    <source>
        <dbReference type="EMBL" id="MDR7150696.1"/>
    </source>
</evidence>
<dbReference type="EMBL" id="JAVDWU010000005">
    <property type="protein sequence ID" value="MDR7150696.1"/>
    <property type="molecule type" value="Genomic_DNA"/>
</dbReference>
<feature type="transmembrane region" description="Helical" evidence="1">
    <location>
        <begin position="41"/>
        <end position="65"/>
    </location>
</feature>
<reference evidence="2 3" key="1">
    <citation type="submission" date="2023-07" db="EMBL/GenBank/DDBJ databases">
        <title>Sorghum-associated microbial communities from plants grown in Nebraska, USA.</title>
        <authorList>
            <person name="Schachtman D."/>
        </authorList>
    </citation>
    <scope>NUCLEOTIDE SEQUENCE [LARGE SCALE GENOMIC DNA]</scope>
    <source>
        <strain evidence="2 3">4249</strain>
    </source>
</reference>
<evidence type="ECO:0000256" key="1">
    <source>
        <dbReference type="SAM" id="Phobius"/>
    </source>
</evidence>
<keyword evidence="1" id="KW-1133">Transmembrane helix</keyword>
<gene>
    <name evidence="2" type="ORF">J2W49_002659</name>
</gene>
<comment type="caution">
    <text evidence="2">The sequence shown here is derived from an EMBL/GenBank/DDBJ whole genome shotgun (WGS) entry which is preliminary data.</text>
</comment>
<keyword evidence="3" id="KW-1185">Reference proteome</keyword>
<sequence length="115" mass="12036">MKPNAWHLVIGLTLWFAWFCATYGGVAVACAWAPPSPAQGAWTWINAAVLLLAVSCTLAFVGAAWMSARGALYPKGSATQARQRFIAFAATALYVISAASTLLVALPAVVLPPCV</sequence>
<dbReference type="PROSITE" id="PS51257">
    <property type="entry name" value="PROKAR_LIPOPROTEIN"/>
    <property type="match status" value="1"/>
</dbReference>
<evidence type="ECO:0000313" key="3">
    <source>
        <dbReference type="Proteomes" id="UP001265700"/>
    </source>
</evidence>
<protein>
    <submittedName>
        <fullName evidence="2">Uncharacterized protein</fullName>
    </submittedName>
</protein>
<accession>A0ABU1WN14</accession>
<organism evidence="2 3">
    <name type="scientific">Hydrogenophaga palleronii</name>
    <dbReference type="NCBI Taxonomy" id="65655"/>
    <lineage>
        <taxon>Bacteria</taxon>
        <taxon>Pseudomonadati</taxon>
        <taxon>Pseudomonadota</taxon>
        <taxon>Betaproteobacteria</taxon>
        <taxon>Burkholderiales</taxon>
        <taxon>Comamonadaceae</taxon>
        <taxon>Hydrogenophaga</taxon>
    </lineage>
</organism>